<keyword evidence="1" id="KW-0812">Transmembrane</keyword>
<organism evidence="3 4">
    <name type="scientific">Clostridium mobile</name>
    <dbReference type="NCBI Taxonomy" id="2841512"/>
    <lineage>
        <taxon>Bacteria</taxon>
        <taxon>Bacillati</taxon>
        <taxon>Bacillota</taxon>
        <taxon>Clostridia</taxon>
        <taxon>Eubacteriales</taxon>
        <taxon>Clostridiaceae</taxon>
        <taxon>Clostridium</taxon>
    </lineage>
</organism>
<dbReference type="RefSeq" id="WP_216438781.1">
    <property type="nucleotide sequence ID" value="NZ_JAHLQF010000002.1"/>
</dbReference>
<evidence type="ECO:0000256" key="1">
    <source>
        <dbReference type="SAM" id="Phobius"/>
    </source>
</evidence>
<keyword evidence="1" id="KW-0472">Membrane</keyword>
<feature type="domain" description="YetF C-terminal" evidence="2">
    <location>
        <begin position="82"/>
        <end position="214"/>
    </location>
</feature>
<name>A0ABS6EGG0_9CLOT</name>
<dbReference type="PANTHER" id="PTHR34582:SF7">
    <property type="entry name" value="UPF0702 TRANSMEMBRANE PROTEIN YDFS"/>
    <property type="match status" value="1"/>
</dbReference>
<dbReference type="Pfam" id="PF04239">
    <property type="entry name" value="DUF421"/>
    <property type="match status" value="1"/>
</dbReference>
<keyword evidence="4" id="KW-1185">Reference proteome</keyword>
<dbReference type="Proteomes" id="UP000726170">
    <property type="component" value="Unassembled WGS sequence"/>
</dbReference>
<feature type="transmembrane region" description="Helical" evidence="1">
    <location>
        <begin position="6"/>
        <end position="26"/>
    </location>
</feature>
<dbReference type="Pfam" id="PF07870">
    <property type="entry name" value="DUF1657"/>
    <property type="match status" value="1"/>
</dbReference>
<feature type="transmembrane region" description="Helical" evidence="1">
    <location>
        <begin position="38"/>
        <end position="56"/>
    </location>
</feature>
<evidence type="ECO:0000259" key="2">
    <source>
        <dbReference type="Pfam" id="PF04239"/>
    </source>
</evidence>
<sequence length="286" mass="32544">MQSFFVVLLRVIILYFLTLVIIRFMGRTTLWKTTAFKFVSYMVIAIMVSLISLGLIPNMAFGFVALGVWFLFTIALDYLAIKSKWIHDVINGREIVLIKDGKVMEENLQEVRYTGEELLRELRSKNAFNLSDVEFALMEDTGEVNVLLKSEKKPITPKDLNREVAPMSEPQTVILDGTVLDESLTSIGLNREWLNTQLSNSGVSIDNVFIGQVDSSGDLYIDLFDDLIEVQEPQVKELLYATISKIHADLLSFSLETEDSKAKKMYSDNANKIKKVIDKLEPYLLR</sequence>
<dbReference type="InterPro" id="IPR012452">
    <property type="entry name" value="DUF1657"/>
</dbReference>
<evidence type="ECO:0000313" key="3">
    <source>
        <dbReference type="EMBL" id="MBU5484298.1"/>
    </source>
</evidence>
<dbReference type="EMBL" id="JAHLQF010000002">
    <property type="protein sequence ID" value="MBU5484298.1"/>
    <property type="molecule type" value="Genomic_DNA"/>
</dbReference>
<protein>
    <submittedName>
        <fullName evidence="3">DUF421 domain-containing protein</fullName>
    </submittedName>
</protein>
<keyword evidence="1" id="KW-1133">Transmembrane helix</keyword>
<comment type="caution">
    <text evidence="3">The sequence shown here is derived from an EMBL/GenBank/DDBJ whole genome shotgun (WGS) entry which is preliminary data.</text>
</comment>
<feature type="transmembrane region" description="Helical" evidence="1">
    <location>
        <begin position="62"/>
        <end position="81"/>
    </location>
</feature>
<reference evidence="3 4" key="1">
    <citation type="submission" date="2021-06" db="EMBL/GenBank/DDBJ databases">
        <authorList>
            <person name="Sun Q."/>
            <person name="Li D."/>
        </authorList>
    </citation>
    <scope>NUCLEOTIDE SEQUENCE [LARGE SCALE GENOMIC DNA]</scope>
    <source>
        <strain evidence="3 4">MSJ-11</strain>
    </source>
</reference>
<dbReference type="InterPro" id="IPR007353">
    <property type="entry name" value="DUF421"/>
</dbReference>
<gene>
    <name evidence="3" type="ORF">KQI86_08155</name>
</gene>
<dbReference type="PANTHER" id="PTHR34582">
    <property type="entry name" value="UPF0702 TRANSMEMBRANE PROTEIN YCAP"/>
    <property type="match status" value="1"/>
</dbReference>
<accession>A0ABS6EGG0</accession>
<proteinExistence type="predicted"/>
<evidence type="ECO:0000313" key="4">
    <source>
        <dbReference type="Proteomes" id="UP000726170"/>
    </source>
</evidence>